<name>A0A1Y1LPJ5_PHOPY</name>
<dbReference type="Pfam" id="PF12796">
    <property type="entry name" value="Ank_2"/>
    <property type="match status" value="1"/>
</dbReference>
<proteinExistence type="predicted"/>
<dbReference type="Gene3D" id="1.25.40.20">
    <property type="entry name" value="Ankyrin repeat-containing domain"/>
    <property type="match status" value="1"/>
</dbReference>
<dbReference type="InterPro" id="IPR002110">
    <property type="entry name" value="Ankyrin_rpt"/>
</dbReference>
<dbReference type="PANTHER" id="PTHR24198:SF194">
    <property type="entry name" value="INVERSIN-A"/>
    <property type="match status" value="1"/>
</dbReference>
<reference evidence="4" key="1">
    <citation type="journal article" date="2016" name="Sci. Rep.">
        <title>Molecular characterization of firefly nuptial gifts: a multi-omics approach sheds light on postcopulatory sexual selection.</title>
        <authorList>
            <person name="Al-Wathiqui N."/>
            <person name="Fallon T.R."/>
            <person name="South A."/>
            <person name="Weng J.K."/>
            <person name="Lewis S.M."/>
        </authorList>
    </citation>
    <scope>NUCLEOTIDE SEQUENCE</scope>
</reference>
<sequence>MASKTIVTYIDEDRNTSLHYLAIRGELEKIEEELKSNNEIDPGNYLGWTPLMMATRYGNIDAIKYLLSKHADATRVNNFGCNILLAAVASGSLEVIAIILQHLLLGGISKQSMQHIFSPISLAILFDKIDVVKYLIEKGFCVNIATPITELTPMTFAATMRNAEIIHFLRSKGANEENKLETTPGPHHHYSVTPQPLFFVNSPQAQLVCLSPMLNHCPERLPNFNSNSPFTYPQYFFPQSFSHYSNSSNVPLPCEPSVNVERPIIFHNNKPLRSPYNTPY</sequence>
<evidence type="ECO:0000256" key="1">
    <source>
        <dbReference type="ARBA" id="ARBA00022737"/>
    </source>
</evidence>
<dbReference type="SUPFAM" id="SSF48403">
    <property type="entry name" value="Ankyrin repeat"/>
    <property type="match status" value="1"/>
</dbReference>
<evidence type="ECO:0000313" key="4">
    <source>
        <dbReference type="EMBL" id="JAV74738.1"/>
    </source>
</evidence>
<evidence type="ECO:0000256" key="2">
    <source>
        <dbReference type="ARBA" id="ARBA00023043"/>
    </source>
</evidence>
<organism evidence="4">
    <name type="scientific">Photinus pyralis</name>
    <name type="common">Common eastern firefly</name>
    <name type="synonym">Lampyris pyralis</name>
    <dbReference type="NCBI Taxonomy" id="7054"/>
    <lineage>
        <taxon>Eukaryota</taxon>
        <taxon>Metazoa</taxon>
        <taxon>Ecdysozoa</taxon>
        <taxon>Arthropoda</taxon>
        <taxon>Hexapoda</taxon>
        <taxon>Insecta</taxon>
        <taxon>Pterygota</taxon>
        <taxon>Neoptera</taxon>
        <taxon>Endopterygota</taxon>
        <taxon>Coleoptera</taxon>
        <taxon>Polyphaga</taxon>
        <taxon>Elateriformia</taxon>
        <taxon>Elateroidea</taxon>
        <taxon>Lampyridae</taxon>
        <taxon>Lampyrinae</taxon>
        <taxon>Photinus</taxon>
    </lineage>
</organism>
<dbReference type="Pfam" id="PF13637">
    <property type="entry name" value="Ank_4"/>
    <property type="match status" value="1"/>
</dbReference>
<dbReference type="SMART" id="SM00248">
    <property type="entry name" value="ANK"/>
    <property type="match status" value="5"/>
</dbReference>
<dbReference type="PROSITE" id="PS50297">
    <property type="entry name" value="ANK_REP_REGION"/>
    <property type="match status" value="1"/>
</dbReference>
<keyword evidence="1" id="KW-0677">Repeat</keyword>
<protein>
    <submittedName>
        <fullName evidence="4">Uncharacterized protein</fullName>
    </submittedName>
</protein>
<dbReference type="PANTHER" id="PTHR24198">
    <property type="entry name" value="ANKYRIN REPEAT AND PROTEIN KINASE DOMAIN-CONTAINING PROTEIN"/>
    <property type="match status" value="1"/>
</dbReference>
<feature type="repeat" description="ANK" evidence="3">
    <location>
        <begin position="46"/>
        <end position="78"/>
    </location>
</feature>
<accession>A0A1Y1LPJ5</accession>
<dbReference type="PROSITE" id="PS50088">
    <property type="entry name" value="ANK_REPEAT"/>
    <property type="match status" value="1"/>
</dbReference>
<dbReference type="AlphaFoldDB" id="A0A1Y1LPJ5"/>
<dbReference type="EMBL" id="GEZM01051703">
    <property type="protein sequence ID" value="JAV74738.1"/>
    <property type="molecule type" value="Transcribed_RNA"/>
</dbReference>
<dbReference type="InterPro" id="IPR036770">
    <property type="entry name" value="Ankyrin_rpt-contain_sf"/>
</dbReference>
<keyword evidence="2 3" id="KW-0040">ANK repeat</keyword>
<evidence type="ECO:0000256" key="3">
    <source>
        <dbReference type="PROSITE-ProRule" id="PRU00023"/>
    </source>
</evidence>